<accession>A0A0B1TDE7</accession>
<evidence type="ECO:0000313" key="2">
    <source>
        <dbReference type="Proteomes" id="UP000053660"/>
    </source>
</evidence>
<dbReference type="EMBL" id="KN550569">
    <property type="protein sequence ID" value="KHJ93857.1"/>
    <property type="molecule type" value="Genomic_DNA"/>
</dbReference>
<dbReference type="Proteomes" id="UP000053660">
    <property type="component" value="Unassembled WGS sequence"/>
</dbReference>
<organism evidence="1 2">
    <name type="scientific">Oesophagostomum dentatum</name>
    <name type="common">Nodular worm</name>
    <dbReference type="NCBI Taxonomy" id="61180"/>
    <lineage>
        <taxon>Eukaryota</taxon>
        <taxon>Metazoa</taxon>
        <taxon>Ecdysozoa</taxon>
        <taxon>Nematoda</taxon>
        <taxon>Chromadorea</taxon>
        <taxon>Rhabditida</taxon>
        <taxon>Rhabditina</taxon>
        <taxon>Rhabditomorpha</taxon>
        <taxon>Strongyloidea</taxon>
        <taxon>Strongylidae</taxon>
        <taxon>Oesophagostomum</taxon>
    </lineage>
</organism>
<proteinExistence type="predicted"/>
<evidence type="ECO:0000313" key="1">
    <source>
        <dbReference type="EMBL" id="KHJ93857.1"/>
    </source>
</evidence>
<keyword evidence="2" id="KW-1185">Reference proteome</keyword>
<name>A0A0B1TDE7_OESDE</name>
<reference evidence="1 2" key="1">
    <citation type="submission" date="2014-03" db="EMBL/GenBank/DDBJ databases">
        <title>Draft genome of the hookworm Oesophagostomum dentatum.</title>
        <authorList>
            <person name="Mitreva M."/>
        </authorList>
    </citation>
    <scope>NUCLEOTIDE SEQUENCE [LARGE SCALE GENOMIC DNA]</scope>
    <source>
        <strain evidence="1 2">OD-Hann</strain>
    </source>
</reference>
<sequence length="40" mass="4719">MACGKDYRLGRTGGCPILACCKFLEQRLWRRWVLPHSPWL</sequence>
<dbReference type="AlphaFoldDB" id="A0A0B1TDE7"/>
<gene>
    <name evidence="1" type="ORF">OESDEN_06227</name>
</gene>
<protein>
    <submittedName>
        <fullName evidence="1">Uncharacterized protein</fullName>
    </submittedName>
</protein>